<dbReference type="Gene3D" id="3.30.420.10">
    <property type="entry name" value="Ribonuclease H-like superfamily/Ribonuclease H"/>
    <property type="match status" value="1"/>
</dbReference>
<keyword evidence="2" id="KW-0694">RNA-binding</keyword>
<reference evidence="6" key="1">
    <citation type="submission" date="2020-05" db="EMBL/GenBank/DDBJ databases">
        <title>Evolutionary and genomic comparisons of hybrid uninucleate and nonhybrid Rhizoctonia fungi.</title>
        <authorList>
            <person name="Li C."/>
            <person name="Chen X."/>
        </authorList>
    </citation>
    <scope>NUCLEOTIDE SEQUENCE</scope>
    <source>
        <strain evidence="6">AG-1 IA</strain>
    </source>
</reference>
<organism evidence="6 7">
    <name type="scientific">Rhizoctonia solani</name>
    <dbReference type="NCBI Taxonomy" id="456999"/>
    <lineage>
        <taxon>Eukaryota</taxon>
        <taxon>Fungi</taxon>
        <taxon>Dikarya</taxon>
        <taxon>Basidiomycota</taxon>
        <taxon>Agaricomycotina</taxon>
        <taxon>Agaricomycetes</taxon>
        <taxon>Cantharellales</taxon>
        <taxon>Ceratobasidiaceae</taxon>
        <taxon>Rhizoctonia</taxon>
    </lineage>
</organism>
<dbReference type="PROSITE" id="PS00598">
    <property type="entry name" value="CHROMO_1"/>
    <property type="match status" value="1"/>
</dbReference>
<dbReference type="Pfam" id="PF00385">
    <property type="entry name" value="Chromo"/>
    <property type="match status" value="1"/>
</dbReference>
<dbReference type="PANTHER" id="PTHR37984">
    <property type="entry name" value="PROTEIN CBG26694"/>
    <property type="match status" value="1"/>
</dbReference>
<dbReference type="GO" id="GO:0015074">
    <property type="term" value="P:DNA integration"/>
    <property type="evidence" value="ECO:0007669"/>
    <property type="project" value="InterPro"/>
</dbReference>
<evidence type="ECO:0000259" key="4">
    <source>
        <dbReference type="PROSITE" id="PS50013"/>
    </source>
</evidence>
<name>A0A8H8SZF2_9AGAM</name>
<dbReference type="PANTHER" id="PTHR37984:SF15">
    <property type="entry name" value="INTEGRASE CATALYTIC DOMAIN-CONTAINING PROTEIN"/>
    <property type="match status" value="1"/>
</dbReference>
<evidence type="ECO:0000313" key="6">
    <source>
        <dbReference type="EMBL" id="QRW23534.1"/>
    </source>
</evidence>
<dbReference type="GO" id="GO:0006338">
    <property type="term" value="P:chromatin remodeling"/>
    <property type="evidence" value="ECO:0007669"/>
    <property type="project" value="UniProtKB-ARBA"/>
</dbReference>
<dbReference type="InterPro" id="IPR012337">
    <property type="entry name" value="RNaseH-like_sf"/>
</dbReference>
<evidence type="ECO:0000313" key="7">
    <source>
        <dbReference type="Proteomes" id="UP000650533"/>
    </source>
</evidence>
<evidence type="ECO:0000256" key="3">
    <source>
        <dbReference type="ARBA" id="ARBA00023242"/>
    </source>
</evidence>
<dbReference type="InterPro" id="IPR023780">
    <property type="entry name" value="Chromo_domain"/>
</dbReference>
<dbReference type="GO" id="GO:0005634">
    <property type="term" value="C:nucleus"/>
    <property type="evidence" value="ECO:0007669"/>
    <property type="project" value="UniProtKB-SubCell"/>
</dbReference>
<feature type="domain" description="Integrase catalytic" evidence="5">
    <location>
        <begin position="1"/>
        <end position="92"/>
    </location>
</feature>
<dbReference type="InterPro" id="IPR056924">
    <property type="entry name" value="SH3_Tf2-1"/>
</dbReference>
<sequence length="290" mass="33154">MVSDRGTTFMGKFLRALYQRLGIIPSFSLAYHPESDGQKGRVNQFIEFYLRSYVAANHSDWAKWLPLAEYTCNNARHVATGKSLFELVYGRSLVMNPSNIPANMPDADQVANTLSKEWKEAESALRMTKEWMIGNTGIIPEYTIGKKVWLDGKNIEIQSNSNKLDPKCLGPFEVTGKISSHADHLKLPETLKIHNVFYIGLLSKVHKSPSQPFPDCPPPETIEGEEEFEVEQIIDSKRQKGKWFYLIKWKGYSPKNNSWEPKELLEHSQEEIKCFNQARLRKACDATKSL</sequence>
<dbReference type="SUPFAM" id="SSF53098">
    <property type="entry name" value="Ribonuclease H-like"/>
    <property type="match status" value="1"/>
</dbReference>
<dbReference type="GO" id="GO:0003723">
    <property type="term" value="F:RNA binding"/>
    <property type="evidence" value="ECO:0007669"/>
    <property type="project" value="UniProtKB-KW"/>
</dbReference>
<dbReference type="InterPro" id="IPR050951">
    <property type="entry name" value="Retrovirus_Pol_polyprotein"/>
</dbReference>
<evidence type="ECO:0000256" key="1">
    <source>
        <dbReference type="ARBA" id="ARBA00004123"/>
    </source>
</evidence>
<accession>A0A8H8SZF2</accession>
<dbReference type="SMART" id="SM00298">
    <property type="entry name" value="CHROMO"/>
    <property type="match status" value="1"/>
</dbReference>
<dbReference type="InterPro" id="IPR016197">
    <property type="entry name" value="Chromo-like_dom_sf"/>
</dbReference>
<protein>
    <submittedName>
        <fullName evidence="6">Retrotransposable element Tf2 protein</fullName>
    </submittedName>
</protein>
<comment type="subcellular location">
    <subcellularLocation>
        <location evidence="1">Nucleus</location>
    </subcellularLocation>
</comment>
<keyword evidence="3" id="KW-0539">Nucleus</keyword>
<dbReference type="InterPro" id="IPR023779">
    <property type="entry name" value="Chromodomain_CS"/>
</dbReference>
<dbReference type="Gene3D" id="2.40.50.40">
    <property type="match status" value="1"/>
</dbReference>
<feature type="domain" description="Chromo" evidence="4">
    <location>
        <begin position="228"/>
        <end position="287"/>
    </location>
</feature>
<dbReference type="SUPFAM" id="SSF54160">
    <property type="entry name" value="Chromo domain-like"/>
    <property type="match status" value="1"/>
</dbReference>
<dbReference type="Proteomes" id="UP000650533">
    <property type="component" value="Chromosome 10"/>
</dbReference>
<proteinExistence type="predicted"/>
<dbReference type="InterPro" id="IPR036397">
    <property type="entry name" value="RNaseH_sf"/>
</dbReference>
<evidence type="ECO:0000256" key="2">
    <source>
        <dbReference type="ARBA" id="ARBA00022884"/>
    </source>
</evidence>
<dbReference type="RefSeq" id="XP_043183771.1">
    <property type="nucleotide sequence ID" value="XM_043328386.1"/>
</dbReference>
<dbReference type="KEGG" id="rsx:RhiXN_08570"/>
<evidence type="ECO:0000259" key="5">
    <source>
        <dbReference type="PROSITE" id="PS50994"/>
    </source>
</evidence>
<dbReference type="PRINTS" id="PR00504">
    <property type="entry name" value="CHROMODOMAIN"/>
</dbReference>
<dbReference type="InterPro" id="IPR001584">
    <property type="entry name" value="Integrase_cat-core"/>
</dbReference>
<dbReference type="PROSITE" id="PS50013">
    <property type="entry name" value="CHROMO_2"/>
    <property type="match status" value="1"/>
</dbReference>
<gene>
    <name evidence="6" type="ORF">RhiXN_08570</name>
</gene>
<dbReference type="InterPro" id="IPR000953">
    <property type="entry name" value="Chromo/chromo_shadow_dom"/>
</dbReference>
<dbReference type="InterPro" id="IPR017984">
    <property type="entry name" value="Chromo_dom_subgr"/>
</dbReference>
<dbReference type="GeneID" id="67030849"/>
<dbReference type="PROSITE" id="PS50994">
    <property type="entry name" value="INTEGRASE"/>
    <property type="match status" value="1"/>
</dbReference>
<dbReference type="AlphaFoldDB" id="A0A8H8SZF2"/>
<dbReference type="Pfam" id="PF24626">
    <property type="entry name" value="SH3_Tf2-1"/>
    <property type="match status" value="1"/>
</dbReference>
<dbReference type="EMBL" id="CP059667">
    <property type="protein sequence ID" value="QRW23534.1"/>
    <property type="molecule type" value="Genomic_DNA"/>
</dbReference>